<dbReference type="Proteomes" id="UP000054485">
    <property type="component" value="Unassembled WGS sequence"/>
</dbReference>
<name>A0A0D0AWE0_9AGAM</name>
<evidence type="ECO:0000313" key="4">
    <source>
        <dbReference type="Proteomes" id="UP000054485"/>
    </source>
</evidence>
<sequence length="414" mass="45934">MLGQQSRESLRLLATRIPSIFNLQKLQRSQPTMMSVLSAFKYVFFVVLLINFRSLPFAWHIRVFLPVLQLRLQYYLLRLRILFKPKEARAKILADWGEGLCPIGANPFELVAVHHGWTSVDDADYNGHLSNSSYAKVLDAARLKLALKAFPAFARSGGWMALGSTHFHFIREIPFLRSYKIRLSIGAWDHKWLFVIARYVSYPKHRQSDAIHKLHVDGSGQQLGTNNDSAGPSKTPTTSSDFPRILLSTPAEGLATPATPGDATEVDSNLQAEQTAKAMKAMATAQSKIPEPDGAILHCVAISHICFKYGRITVPPGVVLPCEGFSKPPSTASAAPYSSTNPPPHWTKAQALRVAPSGSMPTFAKFLKGGWRDVPEDERWWEHALDGPIEEQRKANLDVLDSIRKGMEGTRSIG</sequence>
<reference evidence="3 4" key="1">
    <citation type="submission" date="2014-04" db="EMBL/GenBank/DDBJ databases">
        <authorList>
            <consortium name="DOE Joint Genome Institute"/>
            <person name="Kuo A."/>
            <person name="Ruytinx J."/>
            <person name="Rineau F."/>
            <person name="Colpaert J."/>
            <person name="Kohler A."/>
            <person name="Nagy L.G."/>
            <person name="Floudas D."/>
            <person name="Copeland A."/>
            <person name="Barry K.W."/>
            <person name="Cichocki N."/>
            <person name="Veneault-Fourrey C."/>
            <person name="LaButti K."/>
            <person name="Lindquist E.A."/>
            <person name="Lipzen A."/>
            <person name="Lundell T."/>
            <person name="Morin E."/>
            <person name="Murat C."/>
            <person name="Sun H."/>
            <person name="Tunlid A."/>
            <person name="Henrissat B."/>
            <person name="Grigoriev I.V."/>
            <person name="Hibbett D.S."/>
            <person name="Martin F."/>
            <person name="Nordberg H.P."/>
            <person name="Cantor M.N."/>
            <person name="Hua S.X."/>
        </authorList>
    </citation>
    <scope>NUCLEOTIDE SEQUENCE [LARGE SCALE GENOMIC DNA]</scope>
    <source>
        <strain evidence="3 4">UH-Slu-Lm8-n1</strain>
    </source>
</reference>
<proteinExistence type="inferred from homology"/>
<dbReference type="SUPFAM" id="SSF54637">
    <property type="entry name" value="Thioesterase/thiol ester dehydrase-isomerase"/>
    <property type="match status" value="1"/>
</dbReference>
<evidence type="ECO:0000256" key="1">
    <source>
        <dbReference type="ARBA" id="ARBA00038476"/>
    </source>
</evidence>
<dbReference type="HOGENOM" id="CLU_043860_1_0_1"/>
<dbReference type="InterPro" id="IPR029069">
    <property type="entry name" value="HotDog_dom_sf"/>
</dbReference>
<dbReference type="PANTHER" id="PTHR12475">
    <property type="match status" value="1"/>
</dbReference>
<comment type="similarity">
    <text evidence="1">Belongs to the lcsJ thioesterase family.</text>
</comment>
<dbReference type="OrthoDB" id="265761at2759"/>
<accession>A0A0D0AWE0</accession>
<reference evidence="4" key="2">
    <citation type="submission" date="2015-01" db="EMBL/GenBank/DDBJ databases">
        <title>Evolutionary Origins and Diversification of the Mycorrhizal Mutualists.</title>
        <authorList>
            <consortium name="DOE Joint Genome Institute"/>
            <consortium name="Mycorrhizal Genomics Consortium"/>
            <person name="Kohler A."/>
            <person name="Kuo A."/>
            <person name="Nagy L.G."/>
            <person name="Floudas D."/>
            <person name="Copeland A."/>
            <person name="Barry K.W."/>
            <person name="Cichocki N."/>
            <person name="Veneault-Fourrey C."/>
            <person name="LaButti K."/>
            <person name="Lindquist E.A."/>
            <person name="Lipzen A."/>
            <person name="Lundell T."/>
            <person name="Morin E."/>
            <person name="Murat C."/>
            <person name="Riley R."/>
            <person name="Ohm R."/>
            <person name="Sun H."/>
            <person name="Tunlid A."/>
            <person name="Henrissat B."/>
            <person name="Grigoriev I.V."/>
            <person name="Hibbett D.S."/>
            <person name="Martin F."/>
        </authorList>
    </citation>
    <scope>NUCLEOTIDE SEQUENCE [LARGE SCALE GENOMIC DNA]</scope>
    <source>
        <strain evidence="4">UH-Slu-Lm8-n1</strain>
    </source>
</reference>
<keyword evidence="4" id="KW-1185">Reference proteome</keyword>
<dbReference type="AlphaFoldDB" id="A0A0D0AWE0"/>
<dbReference type="PANTHER" id="PTHR12475:SF4">
    <property type="entry name" value="PROTEIN THEM6"/>
    <property type="match status" value="1"/>
</dbReference>
<dbReference type="InParanoid" id="A0A0D0AWE0"/>
<gene>
    <name evidence="3" type="ORF">CY34DRAFT_809054</name>
</gene>
<dbReference type="InterPro" id="IPR051490">
    <property type="entry name" value="THEM6_lcsJ_thioesterase"/>
</dbReference>
<dbReference type="Pfam" id="PF13279">
    <property type="entry name" value="4HBT_2"/>
    <property type="match status" value="1"/>
</dbReference>
<dbReference type="Gene3D" id="3.10.129.10">
    <property type="entry name" value="Hotdog Thioesterase"/>
    <property type="match status" value="1"/>
</dbReference>
<feature type="compositionally biased region" description="Polar residues" evidence="2">
    <location>
        <begin position="219"/>
        <end position="241"/>
    </location>
</feature>
<dbReference type="EMBL" id="KN835378">
    <property type="protein sequence ID" value="KIK38707.1"/>
    <property type="molecule type" value="Genomic_DNA"/>
</dbReference>
<evidence type="ECO:0008006" key="5">
    <source>
        <dbReference type="Google" id="ProtNLM"/>
    </source>
</evidence>
<evidence type="ECO:0000313" key="3">
    <source>
        <dbReference type="EMBL" id="KIK38707.1"/>
    </source>
</evidence>
<feature type="region of interest" description="Disordered" evidence="2">
    <location>
        <begin position="217"/>
        <end position="242"/>
    </location>
</feature>
<evidence type="ECO:0000256" key="2">
    <source>
        <dbReference type="SAM" id="MobiDB-lite"/>
    </source>
</evidence>
<protein>
    <recommendedName>
        <fullName evidence="5">Thioesterase/thiol ester dehydrase-isomerase</fullName>
    </recommendedName>
</protein>
<organism evidence="3 4">
    <name type="scientific">Suillus luteus UH-Slu-Lm8-n1</name>
    <dbReference type="NCBI Taxonomy" id="930992"/>
    <lineage>
        <taxon>Eukaryota</taxon>
        <taxon>Fungi</taxon>
        <taxon>Dikarya</taxon>
        <taxon>Basidiomycota</taxon>
        <taxon>Agaricomycotina</taxon>
        <taxon>Agaricomycetes</taxon>
        <taxon>Agaricomycetidae</taxon>
        <taxon>Boletales</taxon>
        <taxon>Suillineae</taxon>
        <taxon>Suillaceae</taxon>
        <taxon>Suillus</taxon>
    </lineage>
</organism>